<dbReference type="AlphaFoldDB" id="A0A2P5CZX1"/>
<evidence type="ECO:0000313" key="4">
    <source>
        <dbReference type="Proteomes" id="UP000237105"/>
    </source>
</evidence>
<dbReference type="OrthoDB" id="1683064at2759"/>
<evidence type="ECO:0000313" key="3">
    <source>
        <dbReference type="EMBL" id="PON66594.1"/>
    </source>
</evidence>
<evidence type="ECO:0000256" key="2">
    <source>
        <dbReference type="SAM" id="Phobius"/>
    </source>
</evidence>
<sequence length="94" mass="10590">MGLFRNNTVVYKPVKEMDLSSGSSEVYLRANVKAPRMAGFLVKVFVWFMESRIFGPLLFYILKGNNLIHKHSTTTTGLDPDSSSTSAKTKIKKF</sequence>
<feature type="transmembrane region" description="Helical" evidence="2">
    <location>
        <begin position="44"/>
        <end position="62"/>
    </location>
</feature>
<name>A0A2P5CZX1_PARAD</name>
<proteinExistence type="predicted"/>
<accession>A0A2P5CZX1</accession>
<protein>
    <submittedName>
        <fullName evidence="3">Uncharacterized protein</fullName>
    </submittedName>
</protein>
<gene>
    <name evidence="3" type="ORF">PanWU01x14_108360</name>
</gene>
<dbReference type="EMBL" id="JXTB01000078">
    <property type="protein sequence ID" value="PON66594.1"/>
    <property type="molecule type" value="Genomic_DNA"/>
</dbReference>
<feature type="region of interest" description="Disordered" evidence="1">
    <location>
        <begin position="73"/>
        <end position="94"/>
    </location>
</feature>
<keyword evidence="4" id="KW-1185">Reference proteome</keyword>
<dbReference type="Proteomes" id="UP000237105">
    <property type="component" value="Unassembled WGS sequence"/>
</dbReference>
<organism evidence="3 4">
    <name type="scientific">Parasponia andersonii</name>
    <name type="common">Sponia andersonii</name>
    <dbReference type="NCBI Taxonomy" id="3476"/>
    <lineage>
        <taxon>Eukaryota</taxon>
        <taxon>Viridiplantae</taxon>
        <taxon>Streptophyta</taxon>
        <taxon>Embryophyta</taxon>
        <taxon>Tracheophyta</taxon>
        <taxon>Spermatophyta</taxon>
        <taxon>Magnoliopsida</taxon>
        <taxon>eudicotyledons</taxon>
        <taxon>Gunneridae</taxon>
        <taxon>Pentapetalae</taxon>
        <taxon>rosids</taxon>
        <taxon>fabids</taxon>
        <taxon>Rosales</taxon>
        <taxon>Cannabaceae</taxon>
        <taxon>Parasponia</taxon>
    </lineage>
</organism>
<comment type="caution">
    <text evidence="3">The sequence shown here is derived from an EMBL/GenBank/DDBJ whole genome shotgun (WGS) entry which is preliminary data.</text>
</comment>
<keyword evidence="2" id="KW-1133">Transmembrane helix</keyword>
<keyword evidence="2" id="KW-0472">Membrane</keyword>
<keyword evidence="2" id="KW-0812">Transmembrane</keyword>
<reference evidence="4" key="1">
    <citation type="submission" date="2016-06" db="EMBL/GenBank/DDBJ databases">
        <title>Parallel loss of symbiosis genes in relatives of nitrogen-fixing non-legume Parasponia.</title>
        <authorList>
            <person name="Van Velzen R."/>
            <person name="Holmer R."/>
            <person name="Bu F."/>
            <person name="Rutten L."/>
            <person name="Van Zeijl A."/>
            <person name="Liu W."/>
            <person name="Santuari L."/>
            <person name="Cao Q."/>
            <person name="Sharma T."/>
            <person name="Shen D."/>
            <person name="Roswanjaya Y."/>
            <person name="Wardhani T."/>
            <person name="Kalhor M.S."/>
            <person name="Jansen J."/>
            <person name="Van den Hoogen J."/>
            <person name="Gungor B."/>
            <person name="Hartog M."/>
            <person name="Hontelez J."/>
            <person name="Verver J."/>
            <person name="Yang W.-C."/>
            <person name="Schijlen E."/>
            <person name="Repin R."/>
            <person name="Schilthuizen M."/>
            <person name="Schranz E."/>
            <person name="Heidstra R."/>
            <person name="Miyata K."/>
            <person name="Fedorova E."/>
            <person name="Kohlen W."/>
            <person name="Bisseling T."/>
            <person name="Smit S."/>
            <person name="Geurts R."/>
        </authorList>
    </citation>
    <scope>NUCLEOTIDE SEQUENCE [LARGE SCALE GENOMIC DNA]</scope>
    <source>
        <strain evidence="4">cv. WU1-14</strain>
    </source>
</reference>
<evidence type="ECO:0000256" key="1">
    <source>
        <dbReference type="SAM" id="MobiDB-lite"/>
    </source>
</evidence>
<dbReference type="STRING" id="3476.A0A2P5CZX1"/>